<proteinExistence type="predicted"/>
<comment type="caution">
    <text evidence="2">The sequence shown here is derived from an EMBL/GenBank/DDBJ whole genome shotgun (WGS) entry which is preliminary data.</text>
</comment>
<evidence type="ECO:0000313" key="2">
    <source>
        <dbReference type="EMBL" id="CAI2385232.1"/>
    </source>
</evidence>
<dbReference type="Proteomes" id="UP001295684">
    <property type="component" value="Unassembled WGS sequence"/>
</dbReference>
<evidence type="ECO:0000313" key="3">
    <source>
        <dbReference type="Proteomes" id="UP001295684"/>
    </source>
</evidence>
<dbReference type="AlphaFoldDB" id="A0AAD1Y914"/>
<evidence type="ECO:0000256" key="1">
    <source>
        <dbReference type="SAM" id="MobiDB-lite"/>
    </source>
</evidence>
<name>A0AAD1Y914_EUPCR</name>
<gene>
    <name evidence="2" type="ORF">ECRASSUSDP1_LOCUS26781</name>
</gene>
<sequence>MAPKTLGMARMSTLHQITVASKAPLFGPEESLFFEPAEDITYECKNKKKEQAKRKKKKRRTGRKVSLRWD</sequence>
<reference evidence="2" key="1">
    <citation type="submission" date="2023-07" db="EMBL/GenBank/DDBJ databases">
        <authorList>
            <consortium name="AG Swart"/>
            <person name="Singh M."/>
            <person name="Singh A."/>
            <person name="Seah K."/>
            <person name="Emmerich C."/>
        </authorList>
    </citation>
    <scope>NUCLEOTIDE SEQUENCE</scope>
    <source>
        <strain evidence="2">DP1</strain>
    </source>
</reference>
<dbReference type="EMBL" id="CAMPGE010027616">
    <property type="protein sequence ID" value="CAI2385232.1"/>
    <property type="molecule type" value="Genomic_DNA"/>
</dbReference>
<keyword evidence="3" id="KW-1185">Reference proteome</keyword>
<accession>A0AAD1Y914</accession>
<feature type="region of interest" description="Disordered" evidence="1">
    <location>
        <begin position="46"/>
        <end position="70"/>
    </location>
</feature>
<organism evidence="2 3">
    <name type="scientific">Euplotes crassus</name>
    <dbReference type="NCBI Taxonomy" id="5936"/>
    <lineage>
        <taxon>Eukaryota</taxon>
        <taxon>Sar</taxon>
        <taxon>Alveolata</taxon>
        <taxon>Ciliophora</taxon>
        <taxon>Intramacronucleata</taxon>
        <taxon>Spirotrichea</taxon>
        <taxon>Hypotrichia</taxon>
        <taxon>Euplotida</taxon>
        <taxon>Euplotidae</taxon>
        <taxon>Moneuplotes</taxon>
    </lineage>
</organism>
<protein>
    <submittedName>
        <fullName evidence="2">Uncharacterized protein</fullName>
    </submittedName>
</protein>